<reference evidence="2" key="1">
    <citation type="journal article" date="2014" name="BMC Genomics">
        <title>Characterizing the developmental transcriptome of the oriental fruit fly, Bactrocera dorsalis (Diptera: Tephritidae) through comparative genomic analysis with Drosophila melanogaster utilizing modENCODE datasets.</title>
        <authorList>
            <person name="Geib S.M."/>
            <person name="Calla B."/>
            <person name="Hall B."/>
            <person name="Hou S."/>
            <person name="Manoukis N.C."/>
        </authorList>
    </citation>
    <scope>NUCLEOTIDE SEQUENCE</scope>
    <source>
        <strain evidence="2">Punador</strain>
    </source>
</reference>
<feature type="compositionally biased region" description="Polar residues" evidence="1">
    <location>
        <begin position="96"/>
        <end position="105"/>
    </location>
</feature>
<dbReference type="GO" id="GO:0043325">
    <property type="term" value="F:phosphatidylinositol-3,4-bisphosphate binding"/>
    <property type="evidence" value="ECO:0007669"/>
    <property type="project" value="TreeGrafter"/>
</dbReference>
<dbReference type="GO" id="GO:0010314">
    <property type="term" value="F:phosphatidylinositol-5-phosphate binding"/>
    <property type="evidence" value="ECO:0007669"/>
    <property type="project" value="TreeGrafter"/>
</dbReference>
<protein>
    <submittedName>
        <fullName evidence="2">Uncharacterized protein</fullName>
    </submittedName>
</protein>
<feature type="compositionally biased region" description="Basic and acidic residues" evidence="1">
    <location>
        <begin position="165"/>
        <end position="178"/>
    </location>
</feature>
<feature type="compositionally biased region" description="Basic and acidic residues" evidence="1">
    <location>
        <begin position="385"/>
        <end position="406"/>
    </location>
</feature>
<feature type="compositionally biased region" description="Low complexity" evidence="1">
    <location>
        <begin position="480"/>
        <end position="505"/>
    </location>
</feature>
<dbReference type="GO" id="GO:0005546">
    <property type="term" value="F:phosphatidylinositol-4,5-bisphosphate binding"/>
    <property type="evidence" value="ECO:0007669"/>
    <property type="project" value="TreeGrafter"/>
</dbReference>
<feature type="compositionally biased region" description="Basic and acidic residues" evidence="1">
    <location>
        <begin position="38"/>
        <end position="50"/>
    </location>
</feature>
<feature type="compositionally biased region" description="Low complexity" evidence="1">
    <location>
        <begin position="16"/>
        <end position="28"/>
    </location>
</feature>
<feature type="compositionally biased region" description="Low complexity" evidence="1">
    <location>
        <begin position="109"/>
        <end position="127"/>
    </location>
</feature>
<feature type="region of interest" description="Disordered" evidence="1">
    <location>
        <begin position="476"/>
        <end position="513"/>
    </location>
</feature>
<feature type="compositionally biased region" description="Low complexity" evidence="1">
    <location>
        <begin position="602"/>
        <end position="628"/>
    </location>
</feature>
<organism evidence="2">
    <name type="scientific">Bactrocera dorsalis</name>
    <name type="common">Oriental fruit fly</name>
    <name type="synonym">Dacus dorsalis</name>
    <dbReference type="NCBI Taxonomy" id="27457"/>
    <lineage>
        <taxon>Eukaryota</taxon>
        <taxon>Metazoa</taxon>
        <taxon>Ecdysozoa</taxon>
        <taxon>Arthropoda</taxon>
        <taxon>Hexapoda</taxon>
        <taxon>Insecta</taxon>
        <taxon>Pterygota</taxon>
        <taxon>Neoptera</taxon>
        <taxon>Endopterygota</taxon>
        <taxon>Diptera</taxon>
        <taxon>Brachycera</taxon>
        <taxon>Muscomorpha</taxon>
        <taxon>Tephritoidea</taxon>
        <taxon>Tephritidae</taxon>
        <taxon>Bactrocera</taxon>
        <taxon>Bactrocera</taxon>
    </lineage>
</organism>
<accession>A0A034VH94</accession>
<feature type="compositionally biased region" description="Polar residues" evidence="1">
    <location>
        <begin position="411"/>
        <end position="431"/>
    </location>
</feature>
<feature type="region of interest" description="Disordered" evidence="1">
    <location>
        <begin position="303"/>
        <end position="329"/>
    </location>
</feature>
<evidence type="ECO:0000313" key="2">
    <source>
        <dbReference type="EMBL" id="JAC41135.1"/>
    </source>
</evidence>
<proteinExistence type="predicted"/>
<feature type="region of interest" description="Disordered" evidence="1">
    <location>
        <begin position="378"/>
        <end position="431"/>
    </location>
</feature>
<dbReference type="GO" id="GO:0032266">
    <property type="term" value="F:phosphatidylinositol-3-phosphate binding"/>
    <property type="evidence" value="ECO:0007669"/>
    <property type="project" value="TreeGrafter"/>
</dbReference>
<name>A0A034VH94_BACDO</name>
<dbReference type="GO" id="GO:0070273">
    <property type="term" value="F:phosphatidylinositol-4-phosphate binding"/>
    <property type="evidence" value="ECO:0007669"/>
    <property type="project" value="TreeGrafter"/>
</dbReference>
<feature type="region of interest" description="Disordered" evidence="1">
    <location>
        <begin position="96"/>
        <end position="186"/>
    </location>
</feature>
<sequence length="649" mass="69623">RFRNLFAKAKSEDSPEPVTETVTTENENAQANGGTEQTKTENNLEDKSENAENTVSATEKISKSETEEQVTAVEQASAVEQTGALDEKVELAQITQPNGLQSNGNVVHELSTVTLENSSTTTTEDTLQACDNKNEAGESINTTESEKTVADDETSADEVINAAANDREADERVEDNTNKDGNGVDAFDNVDEQQIEVNTQSAEVVEKPNETATAVDESVNVVKVGEISAVSEEINELGQVADDTSLINANDSDKNGVEAPTVIANGDILVETLVEPTLNTSNVVANENVEIASSITVDELATDASSSAGDTQTQSSSSPVGTVDSASSADSNTIVIKPTGNNDIACAAISHKLQEIAEVAESLDAAIRDVQQDAEALEVNATSSAEKKREAMRSYSSEDWHSRSTEDDSFVTASEGNFTPHSHSSSYQTASGRTSSFISCDKSSFDVSEADDSTFASTFEIPADINMSYDGTEHSFVSAQQQDSTPSPQQQELHQQQNTNDSPSDGGDDGSSIADIEELHSQSVTPTPGDGDVEHYNYQSIPIESESDLESSCIADSPSLQVLTEEVPVTSVTPEVSTCSSTEPQQMQKQKQQLQLQQQPQINFNNNNNSNTNNNNNTSNTSNNQKPNAAWRRSKYYENITKQTIKGFL</sequence>
<feature type="region of interest" description="Disordered" evidence="1">
    <location>
        <begin position="602"/>
        <end position="632"/>
    </location>
</feature>
<feature type="region of interest" description="Disordered" evidence="1">
    <location>
        <begin position="1"/>
        <end position="78"/>
    </location>
</feature>
<dbReference type="OrthoDB" id="6612025at2759"/>
<dbReference type="PANTHER" id="PTHR46607">
    <property type="entry name" value="SEC14 DOMAIN AND SPECTRIN REPEAT-CONTAINING PROTEIN 1"/>
    <property type="match status" value="1"/>
</dbReference>
<dbReference type="EMBL" id="GAKP01017817">
    <property type="protein sequence ID" value="JAC41135.1"/>
    <property type="molecule type" value="Transcribed_RNA"/>
</dbReference>
<dbReference type="GO" id="GO:0080025">
    <property type="term" value="F:phosphatidylinositol-3,5-bisphosphate binding"/>
    <property type="evidence" value="ECO:0007669"/>
    <property type="project" value="TreeGrafter"/>
</dbReference>
<dbReference type="PANTHER" id="PTHR46607:SF1">
    <property type="entry name" value="SEC14 DOMAIN AND SPECTRIN REPEAT-CONTAINING PROTEIN 1"/>
    <property type="match status" value="1"/>
</dbReference>
<evidence type="ECO:0000256" key="1">
    <source>
        <dbReference type="SAM" id="MobiDB-lite"/>
    </source>
</evidence>
<dbReference type="AlphaFoldDB" id="A0A034VH94"/>
<feature type="non-terminal residue" evidence="2">
    <location>
        <position position="1"/>
    </location>
</feature>